<comment type="caution">
    <text evidence="3">The sequence shown here is derived from an EMBL/GenBank/DDBJ whole genome shotgun (WGS) entry which is preliminary data.</text>
</comment>
<evidence type="ECO:0000313" key="4">
    <source>
        <dbReference type="Proteomes" id="UP001596989"/>
    </source>
</evidence>
<evidence type="ECO:0000256" key="2">
    <source>
        <dbReference type="SAM" id="Phobius"/>
    </source>
</evidence>
<keyword evidence="2" id="KW-0472">Membrane</keyword>
<keyword evidence="2" id="KW-0812">Transmembrane</keyword>
<feature type="region of interest" description="Disordered" evidence="1">
    <location>
        <begin position="1"/>
        <end position="33"/>
    </location>
</feature>
<proteinExistence type="predicted"/>
<reference evidence="4" key="1">
    <citation type="journal article" date="2019" name="Int. J. Syst. Evol. Microbiol.">
        <title>The Global Catalogue of Microorganisms (GCM) 10K type strain sequencing project: providing services to taxonomists for standard genome sequencing and annotation.</title>
        <authorList>
            <consortium name="The Broad Institute Genomics Platform"/>
            <consortium name="The Broad Institute Genome Sequencing Center for Infectious Disease"/>
            <person name="Wu L."/>
            <person name="Ma J."/>
        </authorList>
    </citation>
    <scope>NUCLEOTIDE SEQUENCE [LARGE SCALE GENOMIC DNA]</scope>
    <source>
        <strain evidence="4">CCUG 59129</strain>
    </source>
</reference>
<gene>
    <name evidence="3" type="ORF">ACFQ2I_18265</name>
</gene>
<dbReference type="EMBL" id="JBHTJZ010000033">
    <property type="protein sequence ID" value="MFD0961298.1"/>
    <property type="molecule type" value="Genomic_DNA"/>
</dbReference>
<protein>
    <submittedName>
        <fullName evidence="3">Uncharacterized protein</fullName>
    </submittedName>
</protein>
<name>A0ABW3HUT4_9BACL</name>
<feature type="compositionally biased region" description="Low complexity" evidence="1">
    <location>
        <begin position="7"/>
        <end position="24"/>
    </location>
</feature>
<organism evidence="3 4">
    <name type="scientific">Paenibacillus chungangensis</name>
    <dbReference type="NCBI Taxonomy" id="696535"/>
    <lineage>
        <taxon>Bacteria</taxon>
        <taxon>Bacillati</taxon>
        <taxon>Bacillota</taxon>
        <taxon>Bacilli</taxon>
        <taxon>Bacillales</taxon>
        <taxon>Paenibacillaceae</taxon>
        <taxon>Paenibacillus</taxon>
    </lineage>
</organism>
<dbReference type="RefSeq" id="WP_377566707.1">
    <property type="nucleotide sequence ID" value="NZ_JBHTJZ010000033.1"/>
</dbReference>
<feature type="transmembrane region" description="Helical" evidence="2">
    <location>
        <begin position="50"/>
        <end position="69"/>
    </location>
</feature>
<dbReference type="Proteomes" id="UP001596989">
    <property type="component" value="Unassembled WGS sequence"/>
</dbReference>
<accession>A0ABW3HUT4</accession>
<evidence type="ECO:0000256" key="1">
    <source>
        <dbReference type="SAM" id="MobiDB-lite"/>
    </source>
</evidence>
<evidence type="ECO:0000313" key="3">
    <source>
        <dbReference type="EMBL" id="MFD0961298.1"/>
    </source>
</evidence>
<sequence>MARRNVSRSVSRSSSKRSSNSIRNSVRRSGRSDRETFTVYVIQAWRWKEFIAFEMIGGAAFYLFGKWMLQVEWFGLMANLAGPQMLRHALGMHSI</sequence>
<keyword evidence="2" id="KW-1133">Transmembrane helix</keyword>
<keyword evidence="4" id="KW-1185">Reference proteome</keyword>